<dbReference type="InterPro" id="IPR050204">
    <property type="entry name" value="AraC_XylS_family_regulators"/>
</dbReference>
<dbReference type="InterPro" id="IPR018062">
    <property type="entry name" value="HTH_AraC-typ_CS"/>
</dbReference>
<feature type="region of interest" description="Disordered" evidence="4">
    <location>
        <begin position="312"/>
        <end position="356"/>
    </location>
</feature>
<dbReference type="Proteomes" id="UP000579647">
    <property type="component" value="Unassembled WGS sequence"/>
</dbReference>
<dbReference type="Gene3D" id="1.10.10.60">
    <property type="entry name" value="Homeodomain-like"/>
    <property type="match status" value="2"/>
</dbReference>
<dbReference type="RefSeq" id="WP_246420077.1">
    <property type="nucleotide sequence ID" value="NZ_BAAAKM010000011.1"/>
</dbReference>
<keyword evidence="2 6" id="KW-0238">DNA-binding</keyword>
<dbReference type="PANTHER" id="PTHR46796:SF13">
    <property type="entry name" value="HTH-TYPE TRANSCRIPTIONAL ACTIVATOR RHAS"/>
    <property type="match status" value="1"/>
</dbReference>
<evidence type="ECO:0000256" key="2">
    <source>
        <dbReference type="ARBA" id="ARBA00023125"/>
    </source>
</evidence>
<dbReference type="AlphaFoldDB" id="A0A840W331"/>
<dbReference type="InterPro" id="IPR032783">
    <property type="entry name" value="AraC_lig"/>
</dbReference>
<sequence>MDALADLLDGVRARGSLFSQTLLSPPWSLLFSHPTALTVVTMVRGSGWLLPEGGEPLRLDSGDIAIVQGPGPHTVADQPDTVPQYVISEADVCTTPDGTPVRAELALGLRVCGVSPDGPDLLLSGSYDVAGEVSRRLLSVLPRAFVVPATEYRCAAMGLVVEETLKERPGQQVVLDRLLDLVLISTLRHWFDRPETRAPSWYPAMADPVVGSALRLMHERPAQPWTVASLAERCGVSRASLARRFNTLVGEPPMSYLTEWRITRAAEYLREGETTVESIAHRVGYSSAFALSVAFKRMRGTTPTDYRRALWERAPRAAGTSRVPRTPELTRGRVPGSPRSPFREPVEAASARSSPE</sequence>
<evidence type="ECO:0000256" key="1">
    <source>
        <dbReference type="ARBA" id="ARBA00023015"/>
    </source>
</evidence>
<evidence type="ECO:0000256" key="3">
    <source>
        <dbReference type="ARBA" id="ARBA00023163"/>
    </source>
</evidence>
<evidence type="ECO:0000259" key="5">
    <source>
        <dbReference type="PROSITE" id="PS01124"/>
    </source>
</evidence>
<name>A0A840W331_9ACTN</name>
<gene>
    <name evidence="6" type="ORF">HNR07_000850</name>
</gene>
<dbReference type="GO" id="GO:0003700">
    <property type="term" value="F:DNA-binding transcription factor activity"/>
    <property type="evidence" value="ECO:0007669"/>
    <property type="project" value="InterPro"/>
</dbReference>
<dbReference type="Pfam" id="PF12833">
    <property type="entry name" value="HTH_18"/>
    <property type="match status" value="1"/>
</dbReference>
<keyword evidence="1" id="KW-0805">Transcription regulation</keyword>
<comment type="caution">
    <text evidence="6">The sequence shown here is derived from an EMBL/GenBank/DDBJ whole genome shotgun (WGS) entry which is preliminary data.</text>
</comment>
<dbReference type="PROSITE" id="PS01124">
    <property type="entry name" value="HTH_ARAC_FAMILY_2"/>
    <property type="match status" value="1"/>
</dbReference>
<evidence type="ECO:0000313" key="6">
    <source>
        <dbReference type="EMBL" id="MBB5489713.1"/>
    </source>
</evidence>
<dbReference type="SMART" id="SM00342">
    <property type="entry name" value="HTH_ARAC"/>
    <property type="match status" value="1"/>
</dbReference>
<dbReference type="PROSITE" id="PS00041">
    <property type="entry name" value="HTH_ARAC_FAMILY_1"/>
    <property type="match status" value="1"/>
</dbReference>
<dbReference type="InterPro" id="IPR009057">
    <property type="entry name" value="Homeodomain-like_sf"/>
</dbReference>
<dbReference type="PANTHER" id="PTHR46796">
    <property type="entry name" value="HTH-TYPE TRANSCRIPTIONAL ACTIVATOR RHAS-RELATED"/>
    <property type="match status" value="1"/>
</dbReference>
<dbReference type="GO" id="GO:0043565">
    <property type="term" value="F:sequence-specific DNA binding"/>
    <property type="evidence" value="ECO:0007669"/>
    <property type="project" value="InterPro"/>
</dbReference>
<reference evidence="6 7" key="1">
    <citation type="submission" date="2020-08" db="EMBL/GenBank/DDBJ databases">
        <title>Sequencing the genomes of 1000 actinobacteria strains.</title>
        <authorList>
            <person name="Klenk H.-P."/>
        </authorList>
    </citation>
    <scope>NUCLEOTIDE SEQUENCE [LARGE SCALE GENOMIC DNA]</scope>
    <source>
        <strain evidence="6 7">DSM 44598</strain>
    </source>
</reference>
<proteinExistence type="predicted"/>
<evidence type="ECO:0000256" key="4">
    <source>
        <dbReference type="SAM" id="MobiDB-lite"/>
    </source>
</evidence>
<protein>
    <submittedName>
        <fullName evidence="6">AraC-like DNA-binding protein</fullName>
    </submittedName>
</protein>
<accession>A0A840W331</accession>
<keyword evidence="7" id="KW-1185">Reference proteome</keyword>
<evidence type="ECO:0000313" key="7">
    <source>
        <dbReference type="Proteomes" id="UP000579647"/>
    </source>
</evidence>
<dbReference type="InterPro" id="IPR018060">
    <property type="entry name" value="HTH_AraC"/>
</dbReference>
<dbReference type="Pfam" id="PF12852">
    <property type="entry name" value="Cupin_6"/>
    <property type="match status" value="1"/>
</dbReference>
<dbReference type="SUPFAM" id="SSF46689">
    <property type="entry name" value="Homeodomain-like"/>
    <property type="match status" value="2"/>
</dbReference>
<organism evidence="6 7">
    <name type="scientific">Nocardiopsis metallicus</name>
    <dbReference type="NCBI Taxonomy" id="179819"/>
    <lineage>
        <taxon>Bacteria</taxon>
        <taxon>Bacillati</taxon>
        <taxon>Actinomycetota</taxon>
        <taxon>Actinomycetes</taxon>
        <taxon>Streptosporangiales</taxon>
        <taxon>Nocardiopsidaceae</taxon>
        <taxon>Nocardiopsis</taxon>
    </lineage>
</organism>
<keyword evidence="3" id="KW-0804">Transcription</keyword>
<feature type="domain" description="HTH araC/xylS-type" evidence="5">
    <location>
        <begin position="211"/>
        <end position="309"/>
    </location>
</feature>
<dbReference type="EMBL" id="JACHDO010000001">
    <property type="protein sequence ID" value="MBB5489713.1"/>
    <property type="molecule type" value="Genomic_DNA"/>
</dbReference>